<dbReference type="AlphaFoldDB" id="A0A317FA39"/>
<evidence type="ECO:0000313" key="1">
    <source>
        <dbReference type="EMBL" id="PWS36010.1"/>
    </source>
</evidence>
<proteinExistence type="predicted"/>
<keyword evidence="2" id="KW-1185">Reference proteome</keyword>
<evidence type="ECO:0000313" key="2">
    <source>
        <dbReference type="Proteomes" id="UP000245765"/>
    </source>
</evidence>
<comment type="caution">
    <text evidence="1">The sequence shown here is derived from an EMBL/GenBank/DDBJ whole genome shotgun (WGS) entry which is preliminary data.</text>
</comment>
<protein>
    <submittedName>
        <fullName evidence="1">Uncharacterized protein</fullName>
    </submittedName>
</protein>
<accession>A0A317FA39</accession>
<reference evidence="2" key="1">
    <citation type="submission" date="2018-05" db="EMBL/GenBank/DDBJ databases">
        <authorList>
            <person name="Du Z."/>
            <person name="Wang X."/>
        </authorList>
    </citation>
    <scope>NUCLEOTIDE SEQUENCE [LARGE SCALE GENOMIC DNA]</scope>
    <source>
        <strain evidence="2">CQN31</strain>
    </source>
</reference>
<dbReference type="EMBL" id="QGNA01000004">
    <property type="protein sequence ID" value="PWS36010.1"/>
    <property type="molecule type" value="Genomic_DNA"/>
</dbReference>
<organism evidence="1 2">
    <name type="scientific">Falsiroseomonas bella</name>
    <dbReference type="NCBI Taxonomy" id="2184016"/>
    <lineage>
        <taxon>Bacteria</taxon>
        <taxon>Pseudomonadati</taxon>
        <taxon>Pseudomonadota</taxon>
        <taxon>Alphaproteobacteria</taxon>
        <taxon>Acetobacterales</taxon>
        <taxon>Roseomonadaceae</taxon>
        <taxon>Falsiroseomonas</taxon>
    </lineage>
</organism>
<gene>
    <name evidence="1" type="ORF">DFH01_18020</name>
</gene>
<dbReference type="OrthoDB" id="4760845at2"/>
<name>A0A317FA39_9PROT</name>
<sequence>MAAAAALGVAWQPGLGAAQGTPAGDRDALMRSALSAAPPLLRDRVRVMDLEGHVLREGDAAFTCLPAPQGFAGPMCLDAQWMELLDALTHKRAPKITGIGLAYMMAGDSPDGGASNTDPAAAQPSARNDWIVEGPHIMIITPDAATMENVPAAHAGGGPYVMWKGTPYAHIMMPVGERPAQRQTAGR</sequence>
<dbReference type="Proteomes" id="UP000245765">
    <property type="component" value="Unassembled WGS sequence"/>
</dbReference>